<dbReference type="Gene3D" id="3.20.20.70">
    <property type="entry name" value="Aldolase class I"/>
    <property type="match status" value="2"/>
</dbReference>
<name>A0A8H3CUD9_9AGAM</name>
<keyword evidence="2" id="KW-0285">Flavoprotein</keyword>
<dbReference type="PANTHER" id="PTHR43656">
    <property type="entry name" value="BINDING OXIDOREDUCTASE, PUTATIVE (AFU_ORTHOLOGUE AFUA_2G08260)-RELATED"/>
    <property type="match status" value="1"/>
</dbReference>
<evidence type="ECO:0000313" key="7">
    <source>
        <dbReference type="Proteomes" id="UP000663853"/>
    </source>
</evidence>
<dbReference type="InterPro" id="IPR001155">
    <property type="entry name" value="OxRdtase_FMN_N"/>
</dbReference>
<evidence type="ECO:0000256" key="3">
    <source>
        <dbReference type="ARBA" id="ARBA00022643"/>
    </source>
</evidence>
<dbReference type="GO" id="GO:0010181">
    <property type="term" value="F:FMN binding"/>
    <property type="evidence" value="ECO:0007669"/>
    <property type="project" value="InterPro"/>
</dbReference>
<dbReference type="AlphaFoldDB" id="A0A8H3CUD9"/>
<dbReference type="Proteomes" id="UP000663853">
    <property type="component" value="Unassembled WGS sequence"/>
</dbReference>
<comment type="similarity">
    <text evidence="1">Belongs to the NADH:flavin oxidoreductase/NADH oxidase family.</text>
</comment>
<organism evidence="6 7">
    <name type="scientific">Rhizoctonia solani</name>
    <dbReference type="NCBI Taxonomy" id="456999"/>
    <lineage>
        <taxon>Eukaryota</taxon>
        <taxon>Fungi</taxon>
        <taxon>Dikarya</taxon>
        <taxon>Basidiomycota</taxon>
        <taxon>Agaricomycotina</taxon>
        <taxon>Agaricomycetes</taxon>
        <taxon>Cantharellales</taxon>
        <taxon>Ceratobasidiaceae</taxon>
        <taxon>Rhizoctonia</taxon>
    </lineage>
</organism>
<reference evidence="6" key="1">
    <citation type="submission" date="2021-01" db="EMBL/GenBank/DDBJ databases">
        <authorList>
            <person name="Kaushik A."/>
        </authorList>
    </citation>
    <scope>NUCLEOTIDE SEQUENCE</scope>
    <source>
        <strain evidence="6">AG6-10EEA</strain>
    </source>
</reference>
<dbReference type="SUPFAM" id="SSF51395">
    <property type="entry name" value="FMN-linked oxidoreductases"/>
    <property type="match status" value="2"/>
</dbReference>
<keyword evidence="3" id="KW-0288">FMN</keyword>
<comment type="caution">
    <text evidence="6">The sequence shown here is derived from an EMBL/GenBank/DDBJ whole genome shotgun (WGS) entry which is preliminary data.</text>
</comment>
<protein>
    <recommendedName>
        <fullName evidence="5">NADH:flavin oxidoreductase/NADH oxidase N-terminal domain-containing protein</fullName>
    </recommendedName>
</protein>
<gene>
    <name evidence="6" type="ORF">RDB_LOCUS104154</name>
</gene>
<evidence type="ECO:0000256" key="4">
    <source>
        <dbReference type="ARBA" id="ARBA00023002"/>
    </source>
</evidence>
<proteinExistence type="inferred from homology"/>
<keyword evidence="4" id="KW-0560">Oxidoreductase</keyword>
<evidence type="ECO:0000256" key="2">
    <source>
        <dbReference type="ARBA" id="ARBA00022630"/>
    </source>
</evidence>
<evidence type="ECO:0000256" key="1">
    <source>
        <dbReference type="ARBA" id="ARBA00005979"/>
    </source>
</evidence>
<feature type="domain" description="NADH:flavin oxidoreductase/NADH oxidase N-terminal" evidence="5">
    <location>
        <begin position="28"/>
        <end position="353"/>
    </location>
</feature>
<dbReference type="EMBL" id="CAJMXA010003324">
    <property type="protein sequence ID" value="CAE6493705.1"/>
    <property type="molecule type" value="Genomic_DNA"/>
</dbReference>
<evidence type="ECO:0000259" key="5">
    <source>
        <dbReference type="Pfam" id="PF00724"/>
    </source>
</evidence>
<dbReference type="InterPro" id="IPR013785">
    <property type="entry name" value="Aldolase_TIM"/>
</dbReference>
<dbReference type="CDD" id="cd04733">
    <property type="entry name" value="OYE_like_2_FMN"/>
    <property type="match status" value="2"/>
</dbReference>
<dbReference type="Pfam" id="PF00724">
    <property type="entry name" value="Oxidored_FMN"/>
    <property type="match status" value="2"/>
</dbReference>
<feature type="domain" description="NADH:flavin oxidoreductase/NADH oxidase N-terminal" evidence="5">
    <location>
        <begin position="472"/>
        <end position="772"/>
    </location>
</feature>
<accession>A0A8H3CUD9</accession>
<dbReference type="PANTHER" id="PTHR43656:SF5">
    <property type="entry name" value="NADH:FLAVIN OXIDOREDUCTASE_NADH OXIDASE N-TERMINAL DOMAIN-CONTAINING PROTEIN"/>
    <property type="match status" value="1"/>
</dbReference>
<dbReference type="GO" id="GO:0016491">
    <property type="term" value="F:oxidoreductase activity"/>
    <property type="evidence" value="ECO:0007669"/>
    <property type="project" value="UniProtKB-KW"/>
</dbReference>
<dbReference type="InterPro" id="IPR051799">
    <property type="entry name" value="NADH_flavin_oxidoreductase"/>
</dbReference>
<evidence type="ECO:0000313" key="6">
    <source>
        <dbReference type="EMBL" id="CAE6493705.1"/>
    </source>
</evidence>
<sequence length="853" mass="93223">MPFSGRIAKSRFLKAAMSEYMASWDMHDLSKRGIPSDRLVRLYEKWGQAGYGIIVTGNVMLHPEQLEAPGNAILCATYETPERMEQFRRVAAAGKAGGSLMVMQISHPGRQVPAFINKNPLGASDIKLKDQVMLVDRMDRTYGRPTPLGKMGILEVVNQYAYTAEAAYRTGFDGVQLHGAHGYLIAQFLSQSTNNRTDEYGGSIENRARIIGDIVKEIRSRITDPSFVIGIKINSVEFQAQGFQPEEAAELCKELEAMRLDFVELSGGTYEELGWKHAESATKESTRRREAFFAAFAKQITPELTKTVSYLTGGFRSATGMADAIRSSICQGIGLARPAGSDPMLPNEIVEGRVSGATDIKLPPEDIVTTILATGVQMELMARGRLVVDLSDPREVLRFKDAARAHHEKKAAKLLQGIIDPGLLGESIQMPFSGRVARSRFLKGAMSERMASWDQTNLSKRGIPSDDLVGLYEGWGKAGYGIILTGNVMLHPEQLEAPGNPILSAPYETPERIEQFRKMAAAGKAQGSLMIMQVSHPGRQVAAFVNPNPVGASDIQLADRMGMSFGKPTPLDKSGIRKVIDQFVYTAEAAYRTGFDGVQLHGAHGYLIAQFLSQTTNNRTDEYGGSIENRARIIREIVDAIRAKVQDPKFVIGIKINSVEFQAKGFQPEEAAELCKLLEAMGIDFVELSGGTYEEFGFKHSDSGPRESTVKREAFFTVFAQQITPRLNKTVVYVTGGFRSAAAMAEAVRSGACTGVGLGRPAGSDPILPNDIIRGEATGATDMKIAPNDFGLGLLATGVQMEAIARGERVIDLSDPKELIRFQEAAQAYHKQQADNLQKGIFDPRFFHLPAAN</sequence>